<dbReference type="AlphaFoldDB" id="A0A6A6HJ39"/>
<evidence type="ECO:0000313" key="3">
    <source>
        <dbReference type="EMBL" id="KAF2237892.1"/>
    </source>
</evidence>
<gene>
    <name evidence="3" type="ORF">EV356DRAFT_362324</name>
</gene>
<keyword evidence="2" id="KW-1133">Transmembrane helix</keyword>
<reference evidence="3" key="1">
    <citation type="journal article" date="2020" name="Stud. Mycol.">
        <title>101 Dothideomycetes genomes: a test case for predicting lifestyles and emergence of pathogens.</title>
        <authorList>
            <person name="Haridas S."/>
            <person name="Albert R."/>
            <person name="Binder M."/>
            <person name="Bloem J."/>
            <person name="Labutti K."/>
            <person name="Salamov A."/>
            <person name="Andreopoulos B."/>
            <person name="Baker S."/>
            <person name="Barry K."/>
            <person name="Bills G."/>
            <person name="Bluhm B."/>
            <person name="Cannon C."/>
            <person name="Castanera R."/>
            <person name="Culley D."/>
            <person name="Daum C."/>
            <person name="Ezra D."/>
            <person name="Gonzalez J."/>
            <person name="Henrissat B."/>
            <person name="Kuo A."/>
            <person name="Liang C."/>
            <person name="Lipzen A."/>
            <person name="Lutzoni F."/>
            <person name="Magnuson J."/>
            <person name="Mondo S."/>
            <person name="Nolan M."/>
            <person name="Ohm R."/>
            <person name="Pangilinan J."/>
            <person name="Park H.-J."/>
            <person name="Ramirez L."/>
            <person name="Alfaro M."/>
            <person name="Sun H."/>
            <person name="Tritt A."/>
            <person name="Yoshinaga Y."/>
            <person name="Zwiers L.-H."/>
            <person name="Turgeon B."/>
            <person name="Goodwin S."/>
            <person name="Spatafora J."/>
            <person name="Crous P."/>
            <person name="Grigoriev I."/>
        </authorList>
    </citation>
    <scope>NUCLEOTIDE SEQUENCE</scope>
    <source>
        <strain evidence="3">Tuck. ex Michener</strain>
    </source>
</reference>
<dbReference type="Proteomes" id="UP000800092">
    <property type="component" value="Unassembled WGS sequence"/>
</dbReference>
<feature type="region of interest" description="Disordered" evidence="1">
    <location>
        <begin position="111"/>
        <end position="132"/>
    </location>
</feature>
<feature type="compositionally biased region" description="Basic residues" evidence="1">
    <location>
        <begin position="111"/>
        <end position="123"/>
    </location>
</feature>
<accession>A0A6A6HJ39</accession>
<evidence type="ECO:0000256" key="2">
    <source>
        <dbReference type="SAM" id="Phobius"/>
    </source>
</evidence>
<sequence length="249" mass="28285">MRATIVMDLCNRFQSIFRAMTHGLYMIVDGMAALKPDLKAPAHCAKLAARRFKYCEPEVITKPTSTSEILQYVLIGALLAFAIIFLIELLAARFLYEYVNNGKGANFRRVRRNRAQKQSHKRTASATRQELDDSDEQLYAEALSPNLQLVTESQVFGSRQLSEEQKSHQFMLERPGLFVRGNAPCPMSMTLSSKAFRILYLDGSLIEIGRHRILPIFRHRYDDLGRESHRSLPVSCSVQSIEGSRCLCP</sequence>
<keyword evidence="4" id="KW-1185">Reference proteome</keyword>
<proteinExistence type="predicted"/>
<feature type="transmembrane region" description="Helical" evidence="2">
    <location>
        <begin position="69"/>
        <end position="91"/>
    </location>
</feature>
<organism evidence="3 4">
    <name type="scientific">Viridothelium virens</name>
    <name type="common">Speckled blister lichen</name>
    <name type="synonym">Trypethelium virens</name>
    <dbReference type="NCBI Taxonomy" id="1048519"/>
    <lineage>
        <taxon>Eukaryota</taxon>
        <taxon>Fungi</taxon>
        <taxon>Dikarya</taxon>
        <taxon>Ascomycota</taxon>
        <taxon>Pezizomycotina</taxon>
        <taxon>Dothideomycetes</taxon>
        <taxon>Dothideomycetes incertae sedis</taxon>
        <taxon>Trypetheliales</taxon>
        <taxon>Trypetheliaceae</taxon>
        <taxon>Viridothelium</taxon>
    </lineage>
</organism>
<keyword evidence="2" id="KW-0472">Membrane</keyword>
<evidence type="ECO:0000313" key="4">
    <source>
        <dbReference type="Proteomes" id="UP000800092"/>
    </source>
</evidence>
<dbReference type="EMBL" id="ML991778">
    <property type="protein sequence ID" value="KAF2237892.1"/>
    <property type="molecule type" value="Genomic_DNA"/>
</dbReference>
<name>A0A6A6HJ39_VIRVR</name>
<protein>
    <submittedName>
        <fullName evidence="3">Uncharacterized protein</fullName>
    </submittedName>
</protein>
<evidence type="ECO:0000256" key="1">
    <source>
        <dbReference type="SAM" id="MobiDB-lite"/>
    </source>
</evidence>
<keyword evidence="2" id="KW-0812">Transmembrane</keyword>